<accession>A0A4Q4SUH8</accession>
<keyword evidence="1" id="KW-0472">Membrane</keyword>
<evidence type="ECO:0000313" key="2">
    <source>
        <dbReference type="EMBL" id="RYO75023.1"/>
    </source>
</evidence>
<proteinExistence type="predicted"/>
<feature type="transmembrane region" description="Helical" evidence="1">
    <location>
        <begin position="68"/>
        <end position="86"/>
    </location>
</feature>
<organism evidence="2 3">
    <name type="scientific">Monosporascus ibericus</name>
    <dbReference type="NCBI Taxonomy" id="155417"/>
    <lineage>
        <taxon>Eukaryota</taxon>
        <taxon>Fungi</taxon>
        <taxon>Dikarya</taxon>
        <taxon>Ascomycota</taxon>
        <taxon>Pezizomycotina</taxon>
        <taxon>Sordariomycetes</taxon>
        <taxon>Xylariomycetidae</taxon>
        <taxon>Xylariales</taxon>
        <taxon>Xylariales incertae sedis</taxon>
        <taxon>Monosporascus</taxon>
    </lineage>
</organism>
<comment type="caution">
    <text evidence="2">The sequence shown here is derived from an EMBL/GenBank/DDBJ whole genome shotgun (WGS) entry which is preliminary data.</text>
</comment>
<evidence type="ECO:0000256" key="1">
    <source>
        <dbReference type="SAM" id="Phobius"/>
    </source>
</evidence>
<keyword evidence="1" id="KW-1133">Transmembrane helix</keyword>
<dbReference type="OrthoDB" id="5427664at2759"/>
<dbReference type="EMBL" id="QJNU01001572">
    <property type="protein sequence ID" value="RYO75023.1"/>
    <property type="molecule type" value="Genomic_DNA"/>
</dbReference>
<reference evidence="2 3" key="1">
    <citation type="submission" date="2018-06" db="EMBL/GenBank/DDBJ databases">
        <title>Complete Genomes of Monosporascus.</title>
        <authorList>
            <person name="Robinson A.J."/>
            <person name="Natvig D.O."/>
        </authorList>
    </citation>
    <scope>NUCLEOTIDE SEQUENCE [LARGE SCALE GENOMIC DNA]</scope>
    <source>
        <strain evidence="2 3">CBS 110550</strain>
    </source>
</reference>
<dbReference type="AlphaFoldDB" id="A0A4Q4SUH8"/>
<keyword evidence="3" id="KW-1185">Reference proteome</keyword>
<gene>
    <name evidence="2" type="ORF">DL764_010595</name>
</gene>
<name>A0A4Q4SUH8_9PEZI</name>
<feature type="transmembrane region" description="Helical" evidence="1">
    <location>
        <begin position="106"/>
        <end position="130"/>
    </location>
</feature>
<keyword evidence="1" id="KW-0812">Transmembrane</keyword>
<protein>
    <submittedName>
        <fullName evidence="2">Uncharacterized protein</fullName>
    </submittedName>
</protein>
<feature type="transmembrane region" description="Helical" evidence="1">
    <location>
        <begin position="39"/>
        <end position="61"/>
    </location>
</feature>
<evidence type="ECO:0000313" key="3">
    <source>
        <dbReference type="Proteomes" id="UP000293360"/>
    </source>
</evidence>
<dbReference type="STRING" id="155417.A0A4Q4SUH8"/>
<feature type="transmembrane region" description="Helical" evidence="1">
    <location>
        <begin position="12"/>
        <end position="33"/>
    </location>
</feature>
<sequence length="138" mass="14738">MDAVWFPPTLLNIAAAIFLFFQLIASVGFGTALSLAVSIAYTFLVVSFACCAVTLVGLMLGQGTVARLLTWFVALQSLVATVLLAHNVMQRTVSFGEMEEARSVSALLGIATAVFVAEYGMMHSGVIWFAERSGRLIA</sequence>
<dbReference type="Proteomes" id="UP000293360">
    <property type="component" value="Unassembled WGS sequence"/>
</dbReference>